<dbReference type="InterPro" id="IPR033922">
    <property type="entry name" value="NAD_bind_Glu_DH"/>
</dbReference>
<feature type="binding site" evidence="5">
    <location>
        <position position="82"/>
    </location>
    <ligand>
        <name>substrate</name>
    </ligand>
</feature>
<dbReference type="InterPro" id="IPR046346">
    <property type="entry name" value="Aminoacid_DH-like_N_sf"/>
</dbReference>
<dbReference type="Gene3D" id="1.10.8.1210">
    <property type="match status" value="1"/>
</dbReference>
<evidence type="ECO:0000256" key="2">
    <source>
        <dbReference type="ARBA" id="ARBA00023002"/>
    </source>
</evidence>
<protein>
    <recommendedName>
        <fullName evidence="3">Glutamate dehydrogenase</fullName>
    </recommendedName>
</protein>
<evidence type="ECO:0000313" key="10">
    <source>
        <dbReference type="Proteomes" id="UP000481947"/>
    </source>
</evidence>
<dbReference type="PROSITE" id="PS00074">
    <property type="entry name" value="GLFV_DEHYDROGENASE"/>
    <property type="match status" value="1"/>
</dbReference>
<dbReference type="AlphaFoldDB" id="A0A7C9JAE2"/>
<dbReference type="GO" id="GO:0006538">
    <property type="term" value="P:L-glutamate catabolic process"/>
    <property type="evidence" value="ECO:0007669"/>
    <property type="project" value="TreeGrafter"/>
</dbReference>
<dbReference type="CDD" id="cd01076">
    <property type="entry name" value="NAD_bind_1_Glu_DH"/>
    <property type="match status" value="1"/>
</dbReference>
<keyword evidence="2 3" id="KW-0560">Oxidoreductase</keyword>
<reference evidence="9 10" key="1">
    <citation type="submission" date="2019-09" db="EMBL/GenBank/DDBJ databases">
        <title>Identification of Malikia spinosa a prominent benzene-, toluene-, and ethylbenzene-degrading bacterium: enrichment, isolation and whole genome sequencing.</title>
        <authorList>
            <person name="Tancsics A."/>
            <person name="Revesz F."/>
            <person name="Kriszt B."/>
        </authorList>
    </citation>
    <scope>NUCLEOTIDE SEQUENCE [LARGE SCALE GENOMIC DNA]</scope>
    <source>
        <strain evidence="9 10">AB6</strain>
    </source>
</reference>
<dbReference type="PIRSF" id="PIRSF000185">
    <property type="entry name" value="Glu_DH"/>
    <property type="match status" value="1"/>
</dbReference>
<dbReference type="SUPFAM" id="SSF53223">
    <property type="entry name" value="Aminoacid dehydrogenase-like, N-terminal domain"/>
    <property type="match status" value="1"/>
</dbReference>
<evidence type="ECO:0000256" key="6">
    <source>
        <dbReference type="PIRSR" id="PIRSR000185-3"/>
    </source>
</evidence>
<accession>A0A7C9JAE2</accession>
<dbReference type="Gene3D" id="3.40.50.10860">
    <property type="entry name" value="Leucine Dehydrogenase, chain A, domain 1"/>
    <property type="match status" value="1"/>
</dbReference>
<dbReference type="InterPro" id="IPR006095">
    <property type="entry name" value="Glu/Leu/Phe/Val/Trp_DH"/>
</dbReference>
<dbReference type="Proteomes" id="UP000481947">
    <property type="component" value="Unassembled WGS sequence"/>
</dbReference>
<evidence type="ECO:0000256" key="3">
    <source>
        <dbReference type="PIRNR" id="PIRNR000185"/>
    </source>
</evidence>
<comment type="similarity">
    <text evidence="1 3 7">Belongs to the Glu/Leu/Phe/Val dehydrogenases family.</text>
</comment>
<dbReference type="Gene3D" id="3.40.50.720">
    <property type="entry name" value="NAD(P)-binding Rossmann-like Domain"/>
    <property type="match status" value="1"/>
</dbReference>
<feature type="binding site" evidence="5">
    <location>
        <position position="361"/>
    </location>
    <ligand>
        <name>substrate</name>
    </ligand>
</feature>
<evidence type="ECO:0000256" key="5">
    <source>
        <dbReference type="PIRSR" id="PIRSR000185-2"/>
    </source>
</evidence>
<comment type="caution">
    <text evidence="9">The sequence shown here is derived from an EMBL/GenBank/DDBJ whole genome shotgun (WGS) entry which is preliminary data.</text>
</comment>
<dbReference type="SMART" id="SM00839">
    <property type="entry name" value="ELFV_dehydrog"/>
    <property type="match status" value="1"/>
</dbReference>
<proteinExistence type="inferred from homology"/>
<feature type="binding site" evidence="5">
    <location>
        <position position="106"/>
    </location>
    <ligand>
        <name>substrate</name>
    </ligand>
</feature>
<dbReference type="PANTHER" id="PTHR11606:SF13">
    <property type="entry name" value="GLUTAMATE DEHYDROGENASE 1, MITOCHONDRIAL"/>
    <property type="match status" value="1"/>
</dbReference>
<dbReference type="Pfam" id="PF00208">
    <property type="entry name" value="ELFV_dehydrog"/>
    <property type="match status" value="1"/>
</dbReference>
<dbReference type="GO" id="GO:0000166">
    <property type="term" value="F:nucleotide binding"/>
    <property type="evidence" value="ECO:0007669"/>
    <property type="project" value="UniProtKB-KW"/>
</dbReference>
<dbReference type="FunFam" id="3.40.50.10860:FF:000003">
    <property type="entry name" value="Glutamate dehydrogenase"/>
    <property type="match status" value="1"/>
</dbReference>
<feature type="site" description="Important for catalysis" evidence="6">
    <location>
        <position position="158"/>
    </location>
</feature>
<dbReference type="InterPro" id="IPR006096">
    <property type="entry name" value="Glu/Leu/Phe/Val/Trp_DH_C"/>
</dbReference>
<feature type="domain" description="Glutamate/phenylalanine/leucine/valine/L-tryptophan dehydrogenase C-terminal" evidence="8">
    <location>
        <begin position="195"/>
        <end position="425"/>
    </location>
</feature>
<gene>
    <name evidence="9" type="ORF">F5985_17060</name>
</gene>
<organism evidence="9 10">
    <name type="scientific">Malikia spinosa</name>
    <dbReference type="NCBI Taxonomy" id="86180"/>
    <lineage>
        <taxon>Bacteria</taxon>
        <taxon>Pseudomonadati</taxon>
        <taxon>Pseudomonadota</taxon>
        <taxon>Betaproteobacteria</taxon>
        <taxon>Burkholderiales</taxon>
        <taxon>Comamonadaceae</taxon>
        <taxon>Malikia</taxon>
    </lineage>
</organism>
<dbReference type="GO" id="GO:0004352">
    <property type="term" value="F:glutamate dehydrogenase (NAD+) activity"/>
    <property type="evidence" value="ECO:0007669"/>
    <property type="project" value="TreeGrafter"/>
</dbReference>
<feature type="binding site" evidence="5">
    <location>
        <position position="233"/>
    </location>
    <ligand>
        <name>NAD(+)</name>
        <dbReference type="ChEBI" id="CHEBI:57540"/>
    </ligand>
</feature>
<feature type="active site" description="Proton donor" evidence="4">
    <location>
        <position position="118"/>
    </location>
</feature>
<dbReference type="InterPro" id="IPR036291">
    <property type="entry name" value="NAD(P)-bd_dom_sf"/>
</dbReference>
<keyword evidence="5" id="KW-0547">Nucleotide-binding</keyword>
<evidence type="ECO:0000256" key="7">
    <source>
        <dbReference type="RuleBase" id="RU004417"/>
    </source>
</evidence>
<dbReference type="SUPFAM" id="SSF51735">
    <property type="entry name" value="NAD(P)-binding Rossmann-fold domains"/>
    <property type="match status" value="1"/>
</dbReference>
<dbReference type="EMBL" id="VYSB01000029">
    <property type="protein sequence ID" value="MYZ53790.1"/>
    <property type="molecule type" value="Genomic_DNA"/>
</dbReference>
<dbReference type="InterPro" id="IPR033524">
    <property type="entry name" value="Glu/Leu/Phe/Val_DH_AS"/>
</dbReference>
<dbReference type="Pfam" id="PF02812">
    <property type="entry name" value="ELFV_dehydrog_N"/>
    <property type="match status" value="1"/>
</dbReference>
<dbReference type="InterPro" id="IPR014362">
    <property type="entry name" value="Glu_DH"/>
</dbReference>
<feature type="binding site" evidence="5">
    <location>
        <position position="202"/>
    </location>
    <ligand>
        <name>NAD(+)</name>
        <dbReference type="ChEBI" id="CHEBI:57540"/>
    </ligand>
</feature>
<evidence type="ECO:0000256" key="4">
    <source>
        <dbReference type="PIRSR" id="PIRSR000185-1"/>
    </source>
</evidence>
<dbReference type="PANTHER" id="PTHR11606">
    <property type="entry name" value="GLUTAMATE DEHYDROGENASE"/>
    <property type="match status" value="1"/>
</dbReference>
<dbReference type="RefSeq" id="WP_161126307.1">
    <property type="nucleotide sequence ID" value="NZ_DAIPCI010000017.1"/>
</dbReference>
<evidence type="ECO:0000313" key="9">
    <source>
        <dbReference type="EMBL" id="MYZ53790.1"/>
    </source>
</evidence>
<evidence type="ECO:0000259" key="8">
    <source>
        <dbReference type="SMART" id="SM00839"/>
    </source>
</evidence>
<sequence length="428" mass="46590">MSQVLNSLPSYLQADHLGPWGIFLQQVDRVTPYLGDLSRWVETLTRPKRILIVDVPIQMDDGRIAHFEGYRVQHNTSRGPGKGGVRFHQDVTLSEVMALSAWMSIKNAAVNVPFGGAKGGIRVDPRQLSRGELERVTRRYTSEIGLIIGPTKDIPAPDVNTNEQVMAWMMDTYSMNVGENATGVVTGKPIDLGGSLGRREATGRGVFTVGQEAAARIGLELKGARVAVQGFGNVGGVAARLFAEAGARVVAVQDHAGTVYQDSGLDLAALQAHVQRQGSVLDFPGAQAVSQDSFWDVDCDILIPAALEQQITASNAHRIRARLVIEGANGPTTPQADDILHERGVLVLPDVIANAGGVTVSYFEWVQDFSSFFWSEDEINARLIKIMRDAFAAVWQVASEHQVSLRTATFIIACQRILRARDLRGLYP</sequence>
<dbReference type="PRINTS" id="PR00082">
    <property type="entry name" value="GLFDHDRGNASE"/>
</dbReference>
<keyword evidence="5" id="KW-0520">NAD</keyword>
<evidence type="ECO:0000256" key="1">
    <source>
        <dbReference type="ARBA" id="ARBA00006382"/>
    </source>
</evidence>
<name>A0A7C9JAE2_9BURK</name>
<dbReference type="InterPro" id="IPR006097">
    <property type="entry name" value="Glu/Leu/Phe/Val/Trp_DH_dimer"/>
</dbReference>